<gene>
    <name evidence="2" type="ORF">R54876_GBNLAHCA_00136</name>
</gene>
<comment type="caution">
    <text evidence="2">The sequence shown here is derived from an EMBL/GenBank/DDBJ whole genome shotgun (WGS) entry which is preliminary data.</text>
</comment>
<feature type="region of interest" description="Disordered" evidence="1">
    <location>
        <begin position="1"/>
        <end position="62"/>
    </location>
</feature>
<evidence type="ECO:0000256" key="1">
    <source>
        <dbReference type="SAM" id="MobiDB-lite"/>
    </source>
</evidence>
<dbReference type="RefSeq" id="WP_349641141.1">
    <property type="nucleotide sequence ID" value="NZ_CAWVOH010000001.1"/>
</dbReference>
<accession>A0ABM9N374</accession>
<organism evidence="2 3">
    <name type="scientific">Eupransor demetentiae</name>
    <dbReference type="NCBI Taxonomy" id="3109584"/>
    <lineage>
        <taxon>Bacteria</taxon>
        <taxon>Bacillati</taxon>
        <taxon>Bacillota</taxon>
        <taxon>Bacilli</taxon>
        <taxon>Lactobacillales</taxon>
        <taxon>Lactobacillaceae</taxon>
        <taxon>Eupransor</taxon>
    </lineage>
</organism>
<evidence type="ECO:0000313" key="2">
    <source>
        <dbReference type="EMBL" id="CAK8053579.1"/>
    </source>
</evidence>
<name>A0ABM9N374_9LACO</name>
<sequence>MTTERDGLKENRESFEQAKAKQASEKAAEKHEHKNVAAEHAEHKDARYDNEAFEAEKKDFEG</sequence>
<dbReference type="EMBL" id="CAWVOH010000001">
    <property type="protein sequence ID" value="CAK8053579.1"/>
    <property type="molecule type" value="Genomic_DNA"/>
</dbReference>
<protein>
    <submittedName>
        <fullName evidence="2">Uncharacterized protein</fullName>
    </submittedName>
</protein>
<reference evidence="2 3" key="1">
    <citation type="submission" date="2024-01" db="EMBL/GenBank/DDBJ databases">
        <authorList>
            <person name="Botero Cardona J."/>
        </authorList>
    </citation>
    <scope>NUCLEOTIDE SEQUENCE [LARGE SCALE GENOMIC DNA]</scope>
    <source>
        <strain evidence="2 3">LMG 33000</strain>
    </source>
</reference>
<evidence type="ECO:0000313" key="3">
    <source>
        <dbReference type="Proteomes" id="UP001314241"/>
    </source>
</evidence>
<dbReference type="Proteomes" id="UP001314241">
    <property type="component" value="Unassembled WGS sequence"/>
</dbReference>
<proteinExistence type="predicted"/>
<keyword evidence="3" id="KW-1185">Reference proteome</keyword>